<accession>A0A8J6YTI5</accession>
<dbReference type="NCBIfam" id="TIGR03413">
    <property type="entry name" value="GSH_gloB"/>
    <property type="match status" value="1"/>
</dbReference>
<dbReference type="GO" id="GO:0004416">
    <property type="term" value="F:hydroxyacylglutathione hydrolase activity"/>
    <property type="evidence" value="ECO:0007669"/>
    <property type="project" value="UniProtKB-UniRule"/>
</dbReference>
<dbReference type="EC" id="3.1.2.6" evidence="7"/>
<evidence type="ECO:0000256" key="3">
    <source>
        <dbReference type="ARBA" id="ARBA00006759"/>
    </source>
</evidence>
<dbReference type="AlphaFoldDB" id="A0A8J6YTI5"/>
<feature type="binding site" evidence="7">
    <location>
        <position position="133"/>
    </location>
    <ligand>
        <name>Zn(2+)</name>
        <dbReference type="ChEBI" id="CHEBI:29105"/>
        <label>1</label>
    </ligand>
</feature>
<feature type="binding site" evidence="7">
    <location>
        <position position="58"/>
    </location>
    <ligand>
        <name>Zn(2+)</name>
        <dbReference type="ChEBI" id="CHEBI:29105"/>
        <label>1</label>
    </ligand>
</feature>
<dbReference type="CDD" id="cd07723">
    <property type="entry name" value="hydroxyacylglutathione_hydrolase_MBL-fold"/>
    <property type="match status" value="1"/>
</dbReference>
<dbReference type="EMBL" id="JACVXA010000009">
    <property type="protein sequence ID" value="MBE3637547.1"/>
    <property type="molecule type" value="Genomic_DNA"/>
</dbReference>
<dbReference type="InterPro" id="IPR050110">
    <property type="entry name" value="Glyoxalase_II_hydrolase"/>
</dbReference>
<evidence type="ECO:0000259" key="8">
    <source>
        <dbReference type="SMART" id="SM00849"/>
    </source>
</evidence>
<feature type="binding site" evidence="7">
    <location>
        <position position="60"/>
    </location>
    <ligand>
        <name>Zn(2+)</name>
        <dbReference type="ChEBI" id="CHEBI:29105"/>
        <label>2</label>
    </ligand>
</feature>
<gene>
    <name evidence="7 9" type="primary">gloB</name>
    <name evidence="9" type="ORF">ICN82_04930</name>
</gene>
<evidence type="ECO:0000313" key="9">
    <source>
        <dbReference type="EMBL" id="MBE3637547.1"/>
    </source>
</evidence>
<organism evidence="9 10">
    <name type="scientific">Mangrovicoccus algicola</name>
    <dbReference type="NCBI Taxonomy" id="2771008"/>
    <lineage>
        <taxon>Bacteria</taxon>
        <taxon>Pseudomonadati</taxon>
        <taxon>Pseudomonadota</taxon>
        <taxon>Alphaproteobacteria</taxon>
        <taxon>Rhodobacterales</taxon>
        <taxon>Paracoccaceae</taxon>
        <taxon>Mangrovicoccus</taxon>
    </lineage>
</organism>
<comment type="similarity">
    <text evidence="3 7">Belongs to the metallo-beta-lactamase superfamily. Glyoxalase II family.</text>
</comment>
<dbReference type="SMART" id="SM00849">
    <property type="entry name" value="Lactamase_B"/>
    <property type="match status" value="1"/>
</dbReference>
<evidence type="ECO:0000256" key="1">
    <source>
        <dbReference type="ARBA" id="ARBA00001623"/>
    </source>
</evidence>
<keyword evidence="6 7" id="KW-0862">Zinc</keyword>
<keyword evidence="4 7" id="KW-0479">Metal-binding</keyword>
<dbReference type="Gene3D" id="3.60.15.10">
    <property type="entry name" value="Ribonuclease Z/Hydroxyacylglutathione hydrolase-like"/>
    <property type="match status" value="1"/>
</dbReference>
<dbReference type="Proteomes" id="UP000609121">
    <property type="component" value="Unassembled WGS sequence"/>
</dbReference>
<dbReference type="RefSeq" id="WP_193180295.1">
    <property type="nucleotide sequence ID" value="NZ_JACVXA010000009.1"/>
</dbReference>
<dbReference type="Pfam" id="PF16123">
    <property type="entry name" value="HAGH_C"/>
    <property type="match status" value="1"/>
</dbReference>
<dbReference type="InterPro" id="IPR036866">
    <property type="entry name" value="RibonucZ/Hydroxyglut_hydro"/>
</dbReference>
<dbReference type="InterPro" id="IPR001279">
    <property type="entry name" value="Metallo-B-lactamas"/>
</dbReference>
<keyword evidence="10" id="KW-1185">Reference proteome</keyword>
<protein>
    <recommendedName>
        <fullName evidence="7">Hydroxyacylglutathione hydrolase</fullName>
        <ecNumber evidence="7">3.1.2.6</ecNumber>
    </recommendedName>
    <alternativeName>
        <fullName evidence="7">Glyoxalase II</fullName>
        <shortName evidence="7">Glx II</shortName>
    </alternativeName>
</protein>
<feature type="binding site" evidence="7">
    <location>
        <position position="56"/>
    </location>
    <ligand>
        <name>Zn(2+)</name>
        <dbReference type="ChEBI" id="CHEBI:29105"/>
        <label>1</label>
    </ligand>
</feature>
<dbReference type="SUPFAM" id="SSF56281">
    <property type="entry name" value="Metallo-hydrolase/oxidoreductase"/>
    <property type="match status" value="1"/>
</dbReference>
<dbReference type="GO" id="GO:0046872">
    <property type="term" value="F:metal ion binding"/>
    <property type="evidence" value="ECO:0007669"/>
    <property type="project" value="UniProtKB-KW"/>
</dbReference>
<name>A0A8J6YTI5_9RHOB</name>
<feature type="binding site" evidence="7">
    <location>
        <position position="133"/>
    </location>
    <ligand>
        <name>Zn(2+)</name>
        <dbReference type="ChEBI" id="CHEBI:29105"/>
        <label>2</label>
    </ligand>
</feature>
<dbReference type="Pfam" id="PF00753">
    <property type="entry name" value="Lactamase_B"/>
    <property type="match status" value="1"/>
</dbReference>
<dbReference type="HAMAP" id="MF_01374">
    <property type="entry name" value="Glyoxalase_2"/>
    <property type="match status" value="1"/>
</dbReference>
<comment type="caution">
    <text evidence="9">The sequence shown here is derived from an EMBL/GenBank/DDBJ whole genome shotgun (WGS) entry which is preliminary data.</text>
</comment>
<proteinExistence type="inferred from homology"/>
<feature type="binding site" evidence="7">
    <location>
        <position position="171"/>
    </location>
    <ligand>
        <name>Zn(2+)</name>
        <dbReference type="ChEBI" id="CHEBI:29105"/>
        <label>2</label>
    </ligand>
</feature>
<dbReference type="PANTHER" id="PTHR43705">
    <property type="entry name" value="HYDROXYACYLGLUTATHIONE HYDROLASE"/>
    <property type="match status" value="1"/>
</dbReference>
<dbReference type="InterPro" id="IPR035680">
    <property type="entry name" value="Clx_II_MBL"/>
</dbReference>
<evidence type="ECO:0000256" key="7">
    <source>
        <dbReference type="HAMAP-Rule" id="MF_01374"/>
    </source>
</evidence>
<keyword evidence="5 7" id="KW-0378">Hydrolase</keyword>
<dbReference type="UniPathway" id="UPA00619">
    <property type="reaction ID" value="UER00676"/>
</dbReference>
<comment type="function">
    <text evidence="7">Thiolesterase that catalyzes the hydrolysis of S-D-lactoyl-glutathione to form glutathione and D-lactic acid.</text>
</comment>
<dbReference type="PIRSF" id="PIRSF005457">
    <property type="entry name" value="Glx"/>
    <property type="match status" value="1"/>
</dbReference>
<evidence type="ECO:0000256" key="6">
    <source>
        <dbReference type="ARBA" id="ARBA00022833"/>
    </source>
</evidence>
<comment type="catalytic activity">
    <reaction evidence="1 7">
        <text>an S-(2-hydroxyacyl)glutathione + H2O = a 2-hydroxy carboxylate + glutathione + H(+)</text>
        <dbReference type="Rhea" id="RHEA:21864"/>
        <dbReference type="ChEBI" id="CHEBI:15377"/>
        <dbReference type="ChEBI" id="CHEBI:15378"/>
        <dbReference type="ChEBI" id="CHEBI:57925"/>
        <dbReference type="ChEBI" id="CHEBI:58896"/>
        <dbReference type="ChEBI" id="CHEBI:71261"/>
        <dbReference type="EC" id="3.1.2.6"/>
    </reaction>
</comment>
<dbReference type="GO" id="GO:0019243">
    <property type="term" value="P:methylglyoxal catabolic process to D-lactate via S-lactoyl-glutathione"/>
    <property type="evidence" value="ECO:0007669"/>
    <property type="project" value="UniProtKB-UniRule"/>
</dbReference>
<dbReference type="InterPro" id="IPR017782">
    <property type="entry name" value="Hydroxyacylglutathione_Hdrlase"/>
</dbReference>
<feature type="binding site" evidence="7">
    <location>
        <position position="61"/>
    </location>
    <ligand>
        <name>Zn(2+)</name>
        <dbReference type="ChEBI" id="CHEBI:29105"/>
        <label>2</label>
    </ligand>
</feature>
<reference evidence="9" key="1">
    <citation type="submission" date="2020-09" db="EMBL/GenBank/DDBJ databases">
        <title>A novel bacterium of genus Mangrovicoccus, isolated from South China Sea.</title>
        <authorList>
            <person name="Huang H."/>
            <person name="Mo K."/>
            <person name="Hu Y."/>
        </authorList>
    </citation>
    <scope>NUCLEOTIDE SEQUENCE</scope>
    <source>
        <strain evidence="9">HB182678</strain>
    </source>
</reference>
<dbReference type="InterPro" id="IPR032282">
    <property type="entry name" value="HAGH_C"/>
</dbReference>
<dbReference type="PANTHER" id="PTHR43705:SF1">
    <property type="entry name" value="HYDROXYACYLGLUTATHIONE HYDROLASE GLOB"/>
    <property type="match status" value="1"/>
</dbReference>
<evidence type="ECO:0000256" key="5">
    <source>
        <dbReference type="ARBA" id="ARBA00022801"/>
    </source>
</evidence>
<comment type="pathway">
    <text evidence="2 7">Secondary metabolite metabolism; methylglyoxal degradation; (R)-lactate from methylglyoxal: step 2/2.</text>
</comment>
<evidence type="ECO:0000313" key="10">
    <source>
        <dbReference type="Proteomes" id="UP000609121"/>
    </source>
</evidence>
<evidence type="ECO:0000256" key="4">
    <source>
        <dbReference type="ARBA" id="ARBA00022723"/>
    </source>
</evidence>
<sequence length="255" mass="27270">MPLTLATVPCLSDNYAYLIHDPAAGRTAVIDVPEAAPVLAALSEHGWSLDEIWITHHHHDHVGGVDTLRNETGARVTGARADDHRLPRLDRAVAPGDSFDFAAAPVEVIEVSGHTVGHVAFHIPAAKMAFTGDSLMGLGCGRLFEGDAAMMWDSLCRLRVLPGDTLICSGHEYSQSNARFALTIEPDNAALAARAAAIDAARAAGEATVPVRLSLELETNPFLRADQPALKDRLGLTGTPDAEVFGEIRRRKDSF</sequence>
<feature type="domain" description="Metallo-beta-lactamase" evidence="8">
    <location>
        <begin position="13"/>
        <end position="171"/>
    </location>
</feature>
<comment type="cofactor">
    <cofactor evidence="7">
        <name>Zn(2+)</name>
        <dbReference type="ChEBI" id="CHEBI:29105"/>
    </cofactor>
    <text evidence="7">Binds 2 Zn(2+) ions per subunit.</text>
</comment>
<feature type="binding site" evidence="7">
    <location>
        <position position="114"/>
    </location>
    <ligand>
        <name>Zn(2+)</name>
        <dbReference type="ChEBI" id="CHEBI:29105"/>
        <label>1</label>
    </ligand>
</feature>
<evidence type="ECO:0000256" key="2">
    <source>
        <dbReference type="ARBA" id="ARBA00004963"/>
    </source>
</evidence>
<comment type="subunit">
    <text evidence="7">Monomer.</text>
</comment>